<dbReference type="OrthoDB" id="4774651at2759"/>
<name>A0A9W9MD42_9EURO</name>
<gene>
    <name evidence="1" type="ORF">N7498_007833</name>
</gene>
<reference evidence="1" key="1">
    <citation type="submission" date="2022-12" db="EMBL/GenBank/DDBJ databases">
        <authorList>
            <person name="Petersen C."/>
        </authorList>
    </citation>
    <scope>NUCLEOTIDE SEQUENCE</scope>
    <source>
        <strain evidence="1">IBT 15544</strain>
    </source>
</reference>
<dbReference type="AlphaFoldDB" id="A0A9W9MD42"/>
<reference evidence="1" key="2">
    <citation type="journal article" date="2023" name="IMA Fungus">
        <title>Comparative genomic study of the Penicillium genus elucidates a diverse pangenome and 15 lateral gene transfer events.</title>
        <authorList>
            <person name="Petersen C."/>
            <person name="Sorensen T."/>
            <person name="Nielsen M.R."/>
            <person name="Sondergaard T.E."/>
            <person name="Sorensen J.L."/>
            <person name="Fitzpatrick D.A."/>
            <person name="Frisvad J.C."/>
            <person name="Nielsen K.L."/>
        </authorList>
    </citation>
    <scope>NUCLEOTIDE SEQUENCE</scope>
    <source>
        <strain evidence="1">IBT 15544</strain>
    </source>
</reference>
<dbReference type="EMBL" id="JAPQKR010000014">
    <property type="protein sequence ID" value="KAJ5198716.1"/>
    <property type="molecule type" value="Genomic_DNA"/>
</dbReference>
<evidence type="ECO:0000313" key="2">
    <source>
        <dbReference type="Proteomes" id="UP001150904"/>
    </source>
</evidence>
<comment type="caution">
    <text evidence="1">The sequence shown here is derived from an EMBL/GenBank/DDBJ whole genome shotgun (WGS) entry which is preliminary data.</text>
</comment>
<proteinExistence type="predicted"/>
<keyword evidence="2" id="KW-1185">Reference proteome</keyword>
<accession>A0A9W9MD42</accession>
<dbReference type="RefSeq" id="XP_058307144.1">
    <property type="nucleotide sequence ID" value="XM_058454895.1"/>
</dbReference>
<sequence length="173" mass="19528">MAHLNDPIWKTHANRLLGDVIQFDPKPKSYDSDPEFEEDSTFEDRYIAIPHPNEHLDPLPTPLTGRTSDPVSAAFIEHVAILPKYPRTHDAGFAYVVNLENIKPHQVKDSLKSVQYSFHGKGAAKNVYNAYLGCTTEKKRYTCSSVKCCEFLDPELTRMGHLHADEALFTTIA</sequence>
<protein>
    <submittedName>
        <fullName evidence="1">Uncharacterized protein</fullName>
    </submittedName>
</protein>
<organism evidence="1 2">
    <name type="scientific">Penicillium cinerascens</name>
    <dbReference type="NCBI Taxonomy" id="70096"/>
    <lineage>
        <taxon>Eukaryota</taxon>
        <taxon>Fungi</taxon>
        <taxon>Dikarya</taxon>
        <taxon>Ascomycota</taxon>
        <taxon>Pezizomycotina</taxon>
        <taxon>Eurotiomycetes</taxon>
        <taxon>Eurotiomycetidae</taxon>
        <taxon>Eurotiales</taxon>
        <taxon>Aspergillaceae</taxon>
        <taxon>Penicillium</taxon>
    </lineage>
</organism>
<dbReference type="GeneID" id="83182196"/>
<dbReference type="Proteomes" id="UP001150904">
    <property type="component" value="Unassembled WGS sequence"/>
</dbReference>
<evidence type="ECO:0000313" key="1">
    <source>
        <dbReference type="EMBL" id="KAJ5198716.1"/>
    </source>
</evidence>